<gene>
    <name evidence="9" type="primary">ung</name>
    <name evidence="13" type="ORF">EI291_14330</name>
</gene>
<dbReference type="SMART" id="SM00987">
    <property type="entry name" value="UreE_C"/>
    <property type="match status" value="1"/>
</dbReference>
<comment type="similarity">
    <text evidence="3 9 11">Belongs to the uracil-DNA glycosylase (UDG) superfamily. UNG family.</text>
</comment>
<dbReference type="Pfam" id="PF03167">
    <property type="entry name" value="UDG"/>
    <property type="match status" value="1"/>
</dbReference>
<dbReference type="EC" id="3.2.2.27" evidence="4 9"/>
<dbReference type="CDD" id="cd10027">
    <property type="entry name" value="UDG-F1-like"/>
    <property type="match status" value="1"/>
</dbReference>
<evidence type="ECO:0000256" key="5">
    <source>
        <dbReference type="ARBA" id="ARBA00018429"/>
    </source>
</evidence>
<comment type="catalytic activity">
    <reaction evidence="1 9 11">
        <text>Hydrolyzes single-stranded DNA or mismatched double-stranded DNA and polynucleotides, releasing free uracil.</text>
        <dbReference type="EC" id="3.2.2.27"/>
    </reaction>
</comment>
<dbReference type="GO" id="GO:0004844">
    <property type="term" value="F:uracil DNA N-glycosylase activity"/>
    <property type="evidence" value="ECO:0007669"/>
    <property type="project" value="UniProtKB-UniRule"/>
</dbReference>
<dbReference type="GO" id="GO:0005737">
    <property type="term" value="C:cytoplasm"/>
    <property type="evidence" value="ECO:0007669"/>
    <property type="project" value="UniProtKB-SubCell"/>
</dbReference>
<feature type="active site" description="Proton acceptor" evidence="9 10">
    <location>
        <position position="65"/>
    </location>
</feature>
<dbReference type="RefSeq" id="WP_125421160.1">
    <property type="nucleotide sequence ID" value="NZ_RWIT01000007.1"/>
</dbReference>
<dbReference type="PANTHER" id="PTHR11264">
    <property type="entry name" value="URACIL-DNA GLYCOSYLASE"/>
    <property type="match status" value="1"/>
</dbReference>
<keyword evidence="7 9" id="KW-0378">Hydrolase</keyword>
<evidence type="ECO:0000256" key="7">
    <source>
        <dbReference type="ARBA" id="ARBA00022801"/>
    </source>
</evidence>
<organism evidence="13 14">
    <name type="scientific">Hymenobacter rigui</name>
    <dbReference type="NCBI Taxonomy" id="334424"/>
    <lineage>
        <taxon>Bacteria</taxon>
        <taxon>Pseudomonadati</taxon>
        <taxon>Bacteroidota</taxon>
        <taxon>Cytophagia</taxon>
        <taxon>Cytophagales</taxon>
        <taxon>Hymenobacteraceae</taxon>
        <taxon>Hymenobacter</taxon>
    </lineage>
</organism>
<evidence type="ECO:0000313" key="14">
    <source>
        <dbReference type="Proteomes" id="UP000273500"/>
    </source>
</evidence>
<dbReference type="NCBIfam" id="TIGR00628">
    <property type="entry name" value="ung"/>
    <property type="match status" value="1"/>
</dbReference>
<dbReference type="InterPro" id="IPR036895">
    <property type="entry name" value="Uracil-DNA_glycosylase-like_sf"/>
</dbReference>
<keyword evidence="6 9" id="KW-0227">DNA damage</keyword>
<proteinExistence type="inferred from homology"/>
<name>A0A3R9PWL8_9BACT</name>
<keyword evidence="13" id="KW-0326">Glycosidase</keyword>
<comment type="subcellular location">
    <subcellularLocation>
        <location evidence="9">Cytoplasm</location>
    </subcellularLocation>
</comment>
<dbReference type="SMART" id="SM00986">
    <property type="entry name" value="UDG"/>
    <property type="match status" value="1"/>
</dbReference>
<reference evidence="13 14" key="1">
    <citation type="submission" date="2018-12" db="EMBL/GenBank/DDBJ databases">
        <authorList>
            <person name="Feng G."/>
            <person name="Zhu H."/>
        </authorList>
    </citation>
    <scope>NUCLEOTIDE SEQUENCE [LARGE SCALE GENOMIC DNA]</scope>
    <source>
        <strain evidence="13 14">KCTC 12533</strain>
    </source>
</reference>
<dbReference type="FunFam" id="3.40.470.10:FF:000001">
    <property type="entry name" value="Uracil-DNA glycosylase"/>
    <property type="match status" value="1"/>
</dbReference>
<dbReference type="NCBIfam" id="NF003589">
    <property type="entry name" value="PRK05254.1-2"/>
    <property type="match status" value="1"/>
</dbReference>
<dbReference type="EMBL" id="RWIT01000007">
    <property type="protein sequence ID" value="RSK47771.1"/>
    <property type="molecule type" value="Genomic_DNA"/>
</dbReference>
<evidence type="ECO:0000256" key="2">
    <source>
        <dbReference type="ARBA" id="ARBA00002631"/>
    </source>
</evidence>
<evidence type="ECO:0000256" key="10">
    <source>
        <dbReference type="PROSITE-ProRule" id="PRU10072"/>
    </source>
</evidence>
<evidence type="ECO:0000256" key="8">
    <source>
        <dbReference type="ARBA" id="ARBA00023204"/>
    </source>
</evidence>
<evidence type="ECO:0000256" key="11">
    <source>
        <dbReference type="RuleBase" id="RU003780"/>
    </source>
</evidence>
<keyword evidence="8 9" id="KW-0234">DNA repair</keyword>
<dbReference type="OrthoDB" id="9804372at2"/>
<dbReference type="HAMAP" id="MF_00148">
    <property type="entry name" value="UDG"/>
    <property type="match status" value="1"/>
</dbReference>
<dbReference type="NCBIfam" id="NF003592">
    <property type="entry name" value="PRK05254.1-5"/>
    <property type="match status" value="1"/>
</dbReference>
<evidence type="ECO:0000256" key="4">
    <source>
        <dbReference type="ARBA" id="ARBA00012030"/>
    </source>
</evidence>
<dbReference type="PROSITE" id="PS00130">
    <property type="entry name" value="U_DNA_GLYCOSYLASE"/>
    <property type="match status" value="1"/>
</dbReference>
<evidence type="ECO:0000313" key="13">
    <source>
        <dbReference type="EMBL" id="RSK47771.1"/>
    </source>
</evidence>
<protein>
    <recommendedName>
        <fullName evidence="5 9">Uracil-DNA glycosylase</fullName>
        <shortName evidence="9">UDG</shortName>
        <ecNumber evidence="4 9">3.2.2.27</ecNumber>
    </recommendedName>
</protein>
<dbReference type="PANTHER" id="PTHR11264:SF0">
    <property type="entry name" value="URACIL-DNA GLYCOSYLASE"/>
    <property type="match status" value="1"/>
</dbReference>
<dbReference type="Gene3D" id="3.40.470.10">
    <property type="entry name" value="Uracil-DNA glycosylase-like domain"/>
    <property type="match status" value="1"/>
</dbReference>
<keyword evidence="9" id="KW-0963">Cytoplasm</keyword>
<dbReference type="InterPro" id="IPR005122">
    <property type="entry name" value="Uracil-DNA_glycosylase-like"/>
</dbReference>
<dbReference type="InterPro" id="IPR018085">
    <property type="entry name" value="Ura-DNA_Glyclase_AS"/>
</dbReference>
<dbReference type="Proteomes" id="UP000273500">
    <property type="component" value="Unassembled WGS sequence"/>
</dbReference>
<sequence length="221" mass="24770">MSVKIEESWRKVLAPEFEKPYFQHLIAFIKGEYATTTVYPAGPQIFHAFEACPFDKVKVVILGQDPYHGKGQAHGLSFSVAEGVRTPPSLQNIFKELQADLPETPPAPNGNLDRWAQQGVLLLNATLTVRASDPGSHQKKGWEQFTDAVIQQISDQKEHVVFILWGAYAQKKGEIIDARKHLVLKAAHPSPYAADRGFFGSRPFSQTNAYLEQHGEQPIHW</sequence>
<evidence type="ECO:0000259" key="12">
    <source>
        <dbReference type="SMART" id="SM00986"/>
    </source>
</evidence>
<feature type="domain" description="Uracil-DNA glycosylase-like" evidence="12">
    <location>
        <begin position="50"/>
        <end position="211"/>
    </location>
</feature>
<dbReference type="NCBIfam" id="NF003591">
    <property type="entry name" value="PRK05254.1-4"/>
    <property type="match status" value="1"/>
</dbReference>
<evidence type="ECO:0000256" key="9">
    <source>
        <dbReference type="HAMAP-Rule" id="MF_00148"/>
    </source>
</evidence>
<comment type="function">
    <text evidence="2 9 11">Excises uracil residues from the DNA which can arise as a result of misincorporation of dUMP residues by DNA polymerase or due to deamination of cytosine.</text>
</comment>
<dbReference type="InterPro" id="IPR002043">
    <property type="entry name" value="UDG_fam1"/>
</dbReference>
<dbReference type="SUPFAM" id="SSF52141">
    <property type="entry name" value="Uracil-DNA glycosylase-like"/>
    <property type="match status" value="1"/>
</dbReference>
<comment type="caution">
    <text evidence="13">The sequence shown here is derived from an EMBL/GenBank/DDBJ whole genome shotgun (WGS) entry which is preliminary data.</text>
</comment>
<dbReference type="AlphaFoldDB" id="A0A3R9PWL8"/>
<dbReference type="NCBIfam" id="NF003588">
    <property type="entry name" value="PRK05254.1-1"/>
    <property type="match status" value="1"/>
</dbReference>
<dbReference type="GO" id="GO:0097510">
    <property type="term" value="P:base-excision repair, AP site formation via deaminated base removal"/>
    <property type="evidence" value="ECO:0007669"/>
    <property type="project" value="TreeGrafter"/>
</dbReference>
<evidence type="ECO:0000256" key="6">
    <source>
        <dbReference type="ARBA" id="ARBA00022763"/>
    </source>
</evidence>
<keyword evidence="14" id="KW-1185">Reference proteome</keyword>
<evidence type="ECO:0000256" key="1">
    <source>
        <dbReference type="ARBA" id="ARBA00001400"/>
    </source>
</evidence>
<accession>A0A3R9PWL8</accession>
<evidence type="ECO:0000256" key="3">
    <source>
        <dbReference type="ARBA" id="ARBA00008184"/>
    </source>
</evidence>